<evidence type="ECO:0000256" key="3">
    <source>
        <dbReference type="ARBA" id="ARBA00023122"/>
    </source>
</evidence>
<organism evidence="8 9">
    <name type="scientific">Luteimonas salinilitoris</name>
    <dbReference type="NCBI Taxonomy" id="3237697"/>
    <lineage>
        <taxon>Bacteria</taxon>
        <taxon>Pseudomonadati</taxon>
        <taxon>Pseudomonadota</taxon>
        <taxon>Gammaproteobacteria</taxon>
        <taxon>Lysobacterales</taxon>
        <taxon>Lysobacteraceae</taxon>
        <taxon>Luteimonas</taxon>
    </lineage>
</organism>
<dbReference type="EMBL" id="JBFWIC010000001">
    <property type="protein sequence ID" value="MEZ0473281.1"/>
    <property type="molecule type" value="Genomic_DNA"/>
</dbReference>
<dbReference type="SUPFAM" id="SSF53697">
    <property type="entry name" value="SIS domain"/>
    <property type="match status" value="1"/>
</dbReference>
<dbReference type="InterPro" id="IPR000644">
    <property type="entry name" value="CBS_dom"/>
</dbReference>
<comment type="similarity">
    <text evidence="1 4">Belongs to the SIS family. GutQ/KpsF subfamily.</text>
</comment>
<feature type="domain" description="CBS" evidence="6">
    <location>
        <begin position="280"/>
        <end position="332"/>
    </location>
</feature>
<dbReference type="InterPro" id="IPR050986">
    <property type="entry name" value="GutQ/KpsF_isomerases"/>
</dbReference>
<evidence type="ECO:0000313" key="8">
    <source>
        <dbReference type="EMBL" id="MEZ0473281.1"/>
    </source>
</evidence>
<dbReference type="Gene3D" id="3.10.580.10">
    <property type="entry name" value="CBS-domain"/>
    <property type="match status" value="1"/>
</dbReference>
<dbReference type="PANTHER" id="PTHR42745:SF1">
    <property type="entry name" value="ARABINOSE 5-PHOSPHATE ISOMERASE KDSD"/>
    <property type="match status" value="1"/>
</dbReference>
<dbReference type="InterPro" id="IPR004800">
    <property type="entry name" value="KdsD/KpsF-type"/>
</dbReference>
<keyword evidence="2" id="KW-0677">Repeat</keyword>
<reference evidence="8 9" key="1">
    <citation type="submission" date="2024-07" db="EMBL/GenBank/DDBJ databases">
        <title>Luteimonas salilacus sp. nov., isolated from the shore soil of Salt Lake in Tibet of China.</title>
        <authorList>
            <person name="Zhang X."/>
            <person name="Li A."/>
        </authorList>
    </citation>
    <scope>NUCLEOTIDE SEQUENCE [LARGE SCALE GENOMIC DNA]</scope>
    <source>
        <strain evidence="8 9">B3-2-R+30</strain>
    </source>
</reference>
<keyword evidence="9" id="KW-1185">Reference proteome</keyword>
<name>A0ABV4HKL6_9GAMM</name>
<dbReference type="NCBIfam" id="TIGR00393">
    <property type="entry name" value="kpsF"/>
    <property type="match status" value="1"/>
</dbReference>
<feature type="domain" description="CBS" evidence="6">
    <location>
        <begin position="212"/>
        <end position="271"/>
    </location>
</feature>
<dbReference type="PANTHER" id="PTHR42745">
    <property type="match status" value="1"/>
</dbReference>
<feature type="domain" description="SIS" evidence="7">
    <location>
        <begin position="43"/>
        <end position="186"/>
    </location>
</feature>
<gene>
    <name evidence="8" type="ORF">AB6713_01415</name>
</gene>
<evidence type="ECO:0000256" key="1">
    <source>
        <dbReference type="ARBA" id="ARBA00008165"/>
    </source>
</evidence>
<dbReference type="InterPro" id="IPR001347">
    <property type="entry name" value="SIS_dom"/>
</dbReference>
<evidence type="ECO:0000259" key="6">
    <source>
        <dbReference type="PROSITE" id="PS51371"/>
    </source>
</evidence>
<accession>A0ABV4HKL6</accession>
<keyword evidence="4 8" id="KW-0413">Isomerase</keyword>
<dbReference type="PROSITE" id="PS51464">
    <property type="entry name" value="SIS"/>
    <property type="match status" value="1"/>
</dbReference>
<dbReference type="SMART" id="SM00116">
    <property type="entry name" value="CBS"/>
    <property type="match status" value="2"/>
</dbReference>
<evidence type="ECO:0000259" key="7">
    <source>
        <dbReference type="PROSITE" id="PS51464"/>
    </source>
</evidence>
<dbReference type="RefSeq" id="WP_370563392.1">
    <property type="nucleotide sequence ID" value="NZ_JBFWIB010000003.1"/>
</dbReference>
<comment type="catalytic activity">
    <reaction evidence="4">
        <text>D-arabinose 5-phosphate = D-ribulose 5-phosphate</text>
        <dbReference type="Rhea" id="RHEA:23104"/>
        <dbReference type="ChEBI" id="CHEBI:57693"/>
        <dbReference type="ChEBI" id="CHEBI:58121"/>
        <dbReference type="EC" id="5.3.1.13"/>
    </reaction>
</comment>
<dbReference type="PROSITE" id="PS51371">
    <property type="entry name" value="CBS"/>
    <property type="match status" value="2"/>
</dbReference>
<evidence type="ECO:0000256" key="5">
    <source>
        <dbReference type="PROSITE-ProRule" id="PRU00703"/>
    </source>
</evidence>
<dbReference type="Pfam" id="PF00571">
    <property type="entry name" value="CBS"/>
    <property type="match status" value="2"/>
</dbReference>
<evidence type="ECO:0000256" key="4">
    <source>
        <dbReference type="PIRNR" id="PIRNR004692"/>
    </source>
</evidence>
<sequence>MAANGTQTDHAPEFAASGRRVIEIETRGLEAVAARIDGAFSAACRLVLDCTGRVVCTGMGKSGHIARKIAATLASTGTPAFYVHPGEAGHGDLGMVTDADVVLALSYSGESDEILMLLPVFRRQGNPLIAMTGRPQSTMAREADVHLDISVPEEACPLDLAPTTSTTATLAMGDALAVALLEARGFTADDFARSHPAGALGRRLLLHIADVMHTGDDIPRVDKDASLGDVLLEMSRKRLGMTAVVDVDDRLLGLFTDGDLRRTLADEGVDVRATRIVDVMTRTPITIDSDALAVEAARLMETHKINALLVVDGARRVVGALNIHDLLRARVV</sequence>
<dbReference type="InterPro" id="IPR046342">
    <property type="entry name" value="CBS_dom_sf"/>
</dbReference>
<dbReference type="EC" id="5.3.1.13" evidence="4"/>
<protein>
    <recommendedName>
        <fullName evidence="4">Arabinose 5-phosphate isomerase</fullName>
        <shortName evidence="4">API</shortName>
        <ecNumber evidence="4">5.3.1.13</ecNumber>
    </recommendedName>
</protein>
<evidence type="ECO:0000256" key="2">
    <source>
        <dbReference type="ARBA" id="ARBA00022737"/>
    </source>
</evidence>
<dbReference type="CDD" id="cd04604">
    <property type="entry name" value="CBS_pair_SIS_assoc"/>
    <property type="match status" value="1"/>
</dbReference>
<comment type="caution">
    <text evidence="8">The sequence shown here is derived from an EMBL/GenBank/DDBJ whole genome shotgun (WGS) entry which is preliminary data.</text>
</comment>
<dbReference type="CDD" id="cd05014">
    <property type="entry name" value="SIS_Kpsf"/>
    <property type="match status" value="1"/>
</dbReference>
<dbReference type="Gene3D" id="3.40.50.10490">
    <property type="entry name" value="Glucose-6-phosphate isomerase like protein, domain 1"/>
    <property type="match status" value="1"/>
</dbReference>
<dbReference type="PIRSF" id="PIRSF004692">
    <property type="entry name" value="KdsD_KpsF"/>
    <property type="match status" value="1"/>
</dbReference>
<evidence type="ECO:0000313" key="9">
    <source>
        <dbReference type="Proteomes" id="UP001566331"/>
    </source>
</evidence>
<dbReference type="InterPro" id="IPR035474">
    <property type="entry name" value="SIS_Kpsf"/>
</dbReference>
<keyword evidence="3 5" id="KW-0129">CBS domain</keyword>
<proteinExistence type="inferred from homology"/>
<dbReference type="Pfam" id="PF01380">
    <property type="entry name" value="SIS"/>
    <property type="match status" value="1"/>
</dbReference>
<dbReference type="GO" id="GO:0016853">
    <property type="term" value="F:isomerase activity"/>
    <property type="evidence" value="ECO:0007669"/>
    <property type="project" value="UniProtKB-KW"/>
</dbReference>
<dbReference type="InterPro" id="IPR046348">
    <property type="entry name" value="SIS_dom_sf"/>
</dbReference>
<dbReference type="Proteomes" id="UP001566331">
    <property type="component" value="Unassembled WGS sequence"/>
</dbReference>